<reference evidence="4 5" key="1">
    <citation type="journal article" date="2011" name="PLoS Genet.">
        <title>Genome sequencing and comparative transcriptomics of the model entomopathogenic fungi Metarhizium anisopliae and M. acridum.</title>
        <authorList>
            <person name="Gao Q."/>
            <person name="Jin K."/>
            <person name="Ying S.H."/>
            <person name="Zhang Y."/>
            <person name="Xiao G."/>
            <person name="Shang Y."/>
            <person name="Duan Z."/>
            <person name="Hu X."/>
            <person name="Xie X.Q."/>
            <person name="Zhou G."/>
            <person name="Peng G."/>
            <person name="Luo Z."/>
            <person name="Huang W."/>
            <person name="Wang B."/>
            <person name="Fang W."/>
            <person name="Wang S."/>
            <person name="Zhong Y."/>
            <person name="Ma L.J."/>
            <person name="St Leger R.J."/>
            <person name="Zhao G.P."/>
            <person name="Pei Y."/>
            <person name="Feng M.G."/>
            <person name="Xia Y."/>
            <person name="Wang C."/>
        </authorList>
    </citation>
    <scope>NUCLEOTIDE SEQUENCE [LARGE SCALE GENOMIC DNA]</scope>
    <source>
        <strain evidence="4 5">CQMa 102</strain>
    </source>
</reference>
<evidence type="ECO:0000313" key="4">
    <source>
        <dbReference type="EMBL" id="EFY89248.1"/>
    </source>
</evidence>
<evidence type="ECO:0000313" key="5">
    <source>
        <dbReference type="Proteomes" id="UP000002499"/>
    </source>
</evidence>
<dbReference type="OrthoDB" id="5398270at2759"/>
<dbReference type="InParanoid" id="E9E431"/>
<dbReference type="Pfam" id="PF18142">
    <property type="entry name" value="SLATT_fungal"/>
    <property type="match status" value="1"/>
</dbReference>
<evidence type="ECO:0000256" key="2">
    <source>
        <dbReference type="SAM" id="Phobius"/>
    </source>
</evidence>
<dbReference type="NCBIfam" id="NF033635">
    <property type="entry name" value="SLATT_fungal"/>
    <property type="match status" value="1"/>
</dbReference>
<dbReference type="EMBL" id="GL698501">
    <property type="protein sequence ID" value="EFY89248.1"/>
    <property type="molecule type" value="Genomic_DNA"/>
</dbReference>
<dbReference type="PANTHER" id="PTHR38793">
    <property type="entry name" value="SLATT_FUNGAL DOMAIN-CONTAINING PROTEIN-RELATED"/>
    <property type="match status" value="1"/>
</dbReference>
<accession>E9E431</accession>
<dbReference type="Proteomes" id="UP000002499">
    <property type="component" value="Unassembled WGS sequence"/>
</dbReference>
<dbReference type="PANTHER" id="PTHR38793:SF3">
    <property type="entry name" value="SMODS AND SLOG-ASSOCIATING 2TM EFFECTOR DOMAIN-CONTAINING PROTEIN"/>
    <property type="match status" value="1"/>
</dbReference>
<feature type="transmembrane region" description="Helical" evidence="2">
    <location>
        <begin position="223"/>
        <end position="246"/>
    </location>
</feature>
<dbReference type="GeneID" id="19248940"/>
<proteinExistence type="predicted"/>
<feature type="transmembrane region" description="Helical" evidence="2">
    <location>
        <begin position="252"/>
        <end position="275"/>
    </location>
</feature>
<keyword evidence="5" id="KW-1185">Reference proteome</keyword>
<name>E9E431_METAQ</name>
<evidence type="ECO:0000259" key="3">
    <source>
        <dbReference type="Pfam" id="PF18142"/>
    </source>
</evidence>
<feature type="compositionally biased region" description="Polar residues" evidence="1">
    <location>
        <begin position="38"/>
        <end position="58"/>
    </location>
</feature>
<feature type="compositionally biased region" description="Basic and acidic residues" evidence="1">
    <location>
        <begin position="116"/>
        <end position="142"/>
    </location>
</feature>
<gene>
    <name evidence="4" type="ORF">MAC_04629</name>
</gene>
<evidence type="ECO:0000256" key="1">
    <source>
        <dbReference type="SAM" id="MobiDB-lite"/>
    </source>
</evidence>
<dbReference type="AlphaFoldDB" id="E9E431"/>
<feature type="compositionally biased region" description="Basic and acidic residues" evidence="1">
    <location>
        <begin position="60"/>
        <end position="91"/>
    </location>
</feature>
<feature type="region of interest" description="Disordered" evidence="1">
    <location>
        <begin position="1"/>
        <end position="149"/>
    </location>
</feature>
<dbReference type="RefSeq" id="XP_007810969.1">
    <property type="nucleotide sequence ID" value="XM_007812778.1"/>
</dbReference>
<keyword evidence="2" id="KW-0812">Transmembrane</keyword>
<dbReference type="HOGENOM" id="CLU_774060_0_0_1"/>
<feature type="compositionally biased region" description="Acidic residues" evidence="1">
    <location>
        <begin position="1"/>
        <end position="12"/>
    </location>
</feature>
<keyword evidence="2" id="KW-1133">Transmembrane helix</keyword>
<dbReference type="KEGG" id="maw:19248940"/>
<keyword evidence="2" id="KW-0472">Membrane</keyword>
<organism evidence="5">
    <name type="scientific">Metarhizium acridum (strain CQMa 102)</name>
    <dbReference type="NCBI Taxonomy" id="655827"/>
    <lineage>
        <taxon>Eukaryota</taxon>
        <taxon>Fungi</taxon>
        <taxon>Dikarya</taxon>
        <taxon>Ascomycota</taxon>
        <taxon>Pezizomycotina</taxon>
        <taxon>Sordariomycetes</taxon>
        <taxon>Hypocreomycetidae</taxon>
        <taxon>Hypocreales</taxon>
        <taxon>Clavicipitaceae</taxon>
        <taxon>Metarhizium</taxon>
    </lineage>
</organism>
<sequence>MSPATDGDDDIYEGSGPRLQPGTPELASDSKSIEMKNTESTSTASPRHAGTASQQQVSKGIEEEKEEGKKAKDNADKKAEEESDRRAKEEASGTANRKKVEPRLRGPFSSLSPEAEADRMAEEEADRLAKEERGTANTDRPEPPLTTTTINNVDMEAGRVRCVCRIPRWLTRLSYLFLCCCCCCSCPRERPISSPRSDNAKQFARDTRELREKVRDDKGWEKFNYYAVYWLAMALVVAQLIISAIITALGAFGHVVAVTSLGGVNVALAGILAVLKGSGLPERRWRNYHEYRLVGIYIDRMVQVLDTRPWASANQYVREAEDMYQHAIETIEQSRPDFYASSVAGRMFRQRDSGAATP</sequence>
<protein>
    <submittedName>
        <fullName evidence="4">C6 transcription factor, putative</fullName>
    </submittedName>
</protein>
<dbReference type="InterPro" id="IPR041622">
    <property type="entry name" value="SLATT_fungi"/>
</dbReference>
<feature type="domain" description="SMODS and SLOG-associating 2TM effector" evidence="3">
    <location>
        <begin position="214"/>
        <end position="329"/>
    </location>
</feature>